<proteinExistence type="inferred from homology"/>
<dbReference type="PRINTS" id="PR00039">
    <property type="entry name" value="HTHLYSR"/>
</dbReference>
<dbReference type="InterPro" id="IPR000847">
    <property type="entry name" value="LysR_HTH_N"/>
</dbReference>
<name>A0A1D8GPY6_9FIRM</name>
<keyword evidence="3" id="KW-0238">DNA-binding</keyword>
<sequence length="301" mass="34201">MTLQQLKYVLSVAEKGSICEAAKALFISQPSLSNAIKDLENELKLSLFVRTNRGITLTNDGTEFLGYARQVIQQTDMLEEKYLTGTPAKQRFCISTQHYTFAANAFVELVKEFGGAEYEFTIRETKTFEIIEDVKLLHSELGIIYLSEYNETVIRKILDESSIEFYPLFTVKPHVFLYKAHPLAGLGLINLEDLDEYPCLSFEQGAYSSFYFSEEILSTRNVKKSIRVSDRAAIVNFLIGLNAYTISTGIFPKYLHGEDIVSIPLNINEQIRVGVLKHKDLTLTHLGEIYWDALKNIAKQI</sequence>
<accession>A0A1D8GPY6</accession>
<organism evidence="6 7">
    <name type="scientific">Geosporobacter ferrireducens</name>
    <dbReference type="NCBI Taxonomy" id="1424294"/>
    <lineage>
        <taxon>Bacteria</taxon>
        <taxon>Bacillati</taxon>
        <taxon>Bacillota</taxon>
        <taxon>Clostridia</taxon>
        <taxon>Peptostreptococcales</taxon>
        <taxon>Thermotaleaceae</taxon>
        <taxon>Geosporobacter</taxon>
    </lineage>
</organism>
<keyword evidence="7" id="KW-1185">Reference proteome</keyword>
<evidence type="ECO:0000259" key="5">
    <source>
        <dbReference type="PROSITE" id="PS50931"/>
    </source>
</evidence>
<dbReference type="GO" id="GO:0032993">
    <property type="term" value="C:protein-DNA complex"/>
    <property type="evidence" value="ECO:0007669"/>
    <property type="project" value="TreeGrafter"/>
</dbReference>
<dbReference type="InterPro" id="IPR005119">
    <property type="entry name" value="LysR_subst-bd"/>
</dbReference>
<dbReference type="Gene3D" id="1.10.10.10">
    <property type="entry name" value="Winged helix-like DNA-binding domain superfamily/Winged helix DNA-binding domain"/>
    <property type="match status" value="1"/>
</dbReference>
<dbReference type="PROSITE" id="PS50931">
    <property type="entry name" value="HTH_LYSR"/>
    <property type="match status" value="1"/>
</dbReference>
<dbReference type="STRING" id="1424294.Gferi_03630"/>
<dbReference type="GO" id="GO:0003700">
    <property type="term" value="F:DNA-binding transcription factor activity"/>
    <property type="evidence" value="ECO:0007669"/>
    <property type="project" value="InterPro"/>
</dbReference>
<dbReference type="PANTHER" id="PTHR30346:SF0">
    <property type="entry name" value="HCA OPERON TRANSCRIPTIONAL ACTIVATOR HCAR"/>
    <property type="match status" value="1"/>
</dbReference>
<dbReference type="GO" id="GO:0003677">
    <property type="term" value="F:DNA binding"/>
    <property type="evidence" value="ECO:0007669"/>
    <property type="project" value="UniProtKB-KW"/>
</dbReference>
<evidence type="ECO:0000256" key="1">
    <source>
        <dbReference type="ARBA" id="ARBA00009437"/>
    </source>
</evidence>
<dbReference type="SUPFAM" id="SSF53850">
    <property type="entry name" value="Periplasmic binding protein-like II"/>
    <property type="match status" value="1"/>
</dbReference>
<comment type="similarity">
    <text evidence="1">Belongs to the LysR transcriptional regulatory family.</text>
</comment>
<dbReference type="EMBL" id="CP017269">
    <property type="protein sequence ID" value="AOT72977.1"/>
    <property type="molecule type" value="Genomic_DNA"/>
</dbReference>
<keyword evidence="2" id="KW-0805">Transcription regulation</keyword>
<reference evidence="6 7" key="1">
    <citation type="submission" date="2016-09" db="EMBL/GenBank/DDBJ databases">
        <title>Genomic analysis reveals versatility of anaerobic energy metabolism of Geosporobacter ferrireducens IRF9 of phylum Firmicutes.</title>
        <authorList>
            <person name="Kim S.-J."/>
        </authorList>
    </citation>
    <scope>NUCLEOTIDE SEQUENCE [LARGE SCALE GENOMIC DNA]</scope>
    <source>
        <strain evidence="6 7">IRF9</strain>
    </source>
</reference>
<dbReference type="OrthoDB" id="9803714at2"/>
<dbReference type="FunFam" id="1.10.10.10:FF:000001">
    <property type="entry name" value="LysR family transcriptional regulator"/>
    <property type="match status" value="1"/>
</dbReference>
<dbReference type="Gene3D" id="3.40.190.10">
    <property type="entry name" value="Periplasmic binding protein-like II"/>
    <property type="match status" value="2"/>
</dbReference>
<gene>
    <name evidence="6" type="ORF">Gferi_03630</name>
</gene>
<evidence type="ECO:0000256" key="3">
    <source>
        <dbReference type="ARBA" id="ARBA00023125"/>
    </source>
</evidence>
<dbReference type="SUPFAM" id="SSF46785">
    <property type="entry name" value="Winged helix' DNA-binding domain"/>
    <property type="match status" value="1"/>
</dbReference>
<feature type="domain" description="HTH lysR-type" evidence="5">
    <location>
        <begin position="1"/>
        <end position="58"/>
    </location>
</feature>
<dbReference type="Pfam" id="PF03466">
    <property type="entry name" value="LysR_substrate"/>
    <property type="match status" value="1"/>
</dbReference>
<keyword evidence="4" id="KW-0804">Transcription</keyword>
<dbReference type="Proteomes" id="UP000095743">
    <property type="component" value="Chromosome"/>
</dbReference>
<evidence type="ECO:0000256" key="4">
    <source>
        <dbReference type="ARBA" id="ARBA00023163"/>
    </source>
</evidence>
<dbReference type="InterPro" id="IPR036388">
    <property type="entry name" value="WH-like_DNA-bd_sf"/>
</dbReference>
<evidence type="ECO:0000256" key="2">
    <source>
        <dbReference type="ARBA" id="ARBA00023015"/>
    </source>
</evidence>
<dbReference type="PANTHER" id="PTHR30346">
    <property type="entry name" value="TRANSCRIPTIONAL DUAL REGULATOR HCAR-RELATED"/>
    <property type="match status" value="1"/>
</dbReference>
<dbReference type="Pfam" id="PF00126">
    <property type="entry name" value="HTH_1"/>
    <property type="match status" value="1"/>
</dbReference>
<protein>
    <submittedName>
        <fullName evidence="6">LysR family transcriptional regulator</fullName>
    </submittedName>
</protein>
<dbReference type="KEGG" id="gfe:Gferi_03630"/>
<dbReference type="AlphaFoldDB" id="A0A1D8GPY6"/>
<evidence type="ECO:0000313" key="6">
    <source>
        <dbReference type="EMBL" id="AOT72977.1"/>
    </source>
</evidence>
<dbReference type="CDD" id="cd05466">
    <property type="entry name" value="PBP2_LTTR_substrate"/>
    <property type="match status" value="1"/>
</dbReference>
<dbReference type="InterPro" id="IPR036390">
    <property type="entry name" value="WH_DNA-bd_sf"/>
</dbReference>
<evidence type="ECO:0000313" key="7">
    <source>
        <dbReference type="Proteomes" id="UP000095743"/>
    </source>
</evidence>